<dbReference type="Proteomes" id="UP000467700">
    <property type="component" value="Unassembled WGS sequence"/>
</dbReference>
<dbReference type="PANTHER" id="PTHR11839">
    <property type="entry name" value="UDP/ADP-SUGAR PYROPHOSPHATASE"/>
    <property type="match status" value="1"/>
</dbReference>
<evidence type="ECO:0000256" key="1">
    <source>
        <dbReference type="ARBA" id="ARBA00022801"/>
    </source>
</evidence>
<name>A0A8S0VZ62_CYCAE</name>
<dbReference type="PANTHER" id="PTHR11839:SF1">
    <property type="entry name" value="ADP-SUGAR PYROPHOSPHATASE"/>
    <property type="match status" value="1"/>
</dbReference>
<dbReference type="GO" id="GO:0006753">
    <property type="term" value="P:nucleoside phosphate metabolic process"/>
    <property type="evidence" value="ECO:0007669"/>
    <property type="project" value="TreeGrafter"/>
</dbReference>
<proteinExistence type="predicted"/>
<dbReference type="PROSITE" id="PS00893">
    <property type="entry name" value="NUDIX_BOX"/>
    <property type="match status" value="1"/>
</dbReference>
<dbReference type="OrthoDB" id="10249920at2759"/>
<protein>
    <recommendedName>
        <fullName evidence="2">Nudix hydrolase domain-containing protein</fullName>
    </recommendedName>
</protein>
<comment type="caution">
    <text evidence="3">The sequence shown here is derived from an EMBL/GenBank/DDBJ whole genome shotgun (WGS) entry which is preliminary data.</text>
</comment>
<dbReference type="SUPFAM" id="SSF55811">
    <property type="entry name" value="Nudix"/>
    <property type="match status" value="1"/>
</dbReference>
<evidence type="ECO:0000313" key="3">
    <source>
        <dbReference type="EMBL" id="CAA7267954.1"/>
    </source>
</evidence>
<dbReference type="GO" id="GO:0019693">
    <property type="term" value="P:ribose phosphate metabolic process"/>
    <property type="evidence" value="ECO:0007669"/>
    <property type="project" value="TreeGrafter"/>
</dbReference>
<accession>A0A8S0VZ62</accession>
<sequence length="106" mass="11804">MYLGLIDESETAEQAAIRELHEETGYKATRTLQISPVVVSDPGMTNANMQLVVVSVDMDDQLEIPDPKLEAGEFIVTKVVELAELKATLENYDKEVRLVVHETMSL</sequence>
<dbReference type="InterPro" id="IPR015797">
    <property type="entry name" value="NUDIX_hydrolase-like_dom_sf"/>
</dbReference>
<dbReference type="EMBL" id="CACVBS010000064">
    <property type="protein sequence ID" value="CAA7267954.1"/>
    <property type="molecule type" value="Genomic_DNA"/>
</dbReference>
<feature type="domain" description="Nudix hydrolase" evidence="2">
    <location>
        <begin position="1"/>
        <end position="102"/>
    </location>
</feature>
<dbReference type="PROSITE" id="PS51462">
    <property type="entry name" value="NUDIX"/>
    <property type="match status" value="1"/>
</dbReference>
<dbReference type="AlphaFoldDB" id="A0A8S0VZ62"/>
<keyword evidence="1" id="KW-0378">Hydrolase</keyword>
<dbReference type="Gene3D" id="3.90.79.10">
    <property type="entry name" value="Nucleoside Triphosphate Pyrophosphohydrolase"/>
    <property type="match status" value="1"/>
</dbReference>
<dbReference type="InterPro" id="IPR020084">
    <property type="entry name" value="NUDIX_hydrolase_CS"/>
</dbReference>
<reference evidence="3 4" key="1">
    <citation type="submission" date="2020-01" db="EMBL/GenBank/DDBJ databases">
        <authorList>
            <person name="Gupta K D."/>
        </authorList>
    </citation>
    <scope>NUCLEOTIDE SEQUENCE [LARGE SCALE GENOMIC DNA]</scope>
</reference>
<evidence type="ECO:0000313" key="4">
    <source>
        <dbReference type="Proteomes" id="UP000467700"/>
    </source>
</evidence>
<gene>
    <name evidence="3" type="ORF">AAE3_LOCUS10150</name>
</gene>
<dbReference type="Pfam" id="PF00293">
    <property type="entry name" value="NUDIX"/>
    <property type="match status" value="1"/>
</dbReference>
<keyword evidence="4" id="KW-1185">Reference proteome</keyword>
<evidence type="ECO:0000259" key="2">
    <source>
        <dbReference type="PROSITE" id="PS51462"/>
    </source>
</evidence>
<organism evidence="3 4">
    <name type="scientific">Cyclocybe aegerita</name>
    <name type="common">Black poplar mushroom</name>
    <name type="synonym">Agrocybe aegerita</name>
    <dbReference type="NCBI Taxonomy" id="1973307"/>
    <lineage>
        <taxon>Eukaryota</taxon>
        <taxon>Fungi</taxon>
        <taxon>Dikarya</taxon>
        <taxon>Basidiomycota</taxon>
        <taxon>Agaricomycotina</taxon>
        <taxon>Agaricomycetes</taxon>
        <taxon>Agaricomycetidae</taxon>
        <taxon>Agaricales</taxon>
        <taxon>Agaricineae</taxon>
        <taxon>Bolbitiaceae</taxon>
        <taxon>Cyclocybe</taxon>
    </lineage>
</organism>
<dbReference type="GO" id="GO:0047631">
    <property type="term" value="F:ADP-ribose diphosphatase activity"/>
    <property type="evidence" value="ECO:0007669"/>
    <property type="project" value="TreeGrafter"/>
</dbReference>
<dbReference type="InterPro" id="IPR000086">
    <property type="entry name" value="NUDIX_hydrolase_dom"/>
</dbReference>
<dbReference type="GO" id="GO:0005634">
    <property type="term" value="C:nucleus"/>
    <property type="evidence" value="ECO:0007669"/>
    <property type="project" value="TreeGrafter"/>
</dbReference>